<dbReference type="AlphaFoldDB" id="A0A512H4Q3"/>
<keyword evidence="2" id="KW-1185">Reference proteome</keyword>
<evidence type="ECO:0000313" key="1">
    <source>
        <dbReference type="EMBL" id="GEO80398.1"/>
    </source>
</evidence>
<organism evidence="1 2">
    <name type="scientific">Pararhodospirillum oryzae</name>
    <dbReference type="NCBI Taxonomy" id="478448"/>
    <lineage>
        <taxon>Bacteria</taxon>
        <taxon>Pseudomonadati</taxon>
        <taxon>Pseudomonadota</taxon>
        <taxon>Alphaproteobacteria</taxon>
        <taxon>Rhodospirillales</taxon>
        <taxon>Rhodospirillaceae</taxon>
        <taxon>Pararhodospirillum</taxon>
    </lineage>
</organism>
<accession>A0A512H4Q3</accession>
<gene>
    <name evidence="1" type="ORF">ROR02_05290</name>
</gene>
<dbReference type="EMBL" id="BJZO01000009">
    <property type="protein sequence ID" value="GEO80398.1"/>
    <property type="molecule type" value="Genomic_DNA"/>
</dbReference>
<reference evidence="1 2" key="1">
    <citation type="submission" date="2019-07" db="EMBL/GenBank/DDBJ databases">
        <title>Whole genome shotgun sequence of Rhodospirillum oryzae NBRC 107573.</title>
        <authorList>
            <person name="Hosoyama A."/>
            <person name="Uohara A."/>
            <person name="Ohji S."/>
            <person name="Ichikawa N."/>
        </authorList>
    </citation>
    <scope>NUCLEOTIDE SEQUENCE [LARGE SCALE GENOMIC DNA]</scope>
    <source>
        <strain evidence="1 2">NBRC 107573</strain>
    </source>
</reference>
<dbReference type="RefSeq" id="WP_147162460.1">
    <property type="nucleotide sequence ID" value="NZ_BJZO01000009.1"/>
</dbReference>
<sequence>MNAITPLDLSESESQQELRALARRLRAVVCEDPEVVLKSHELARHIEHHLNATPFTALSTAPLPCGRVPLFVLGE</sequence>
<dbReference type="Proteomes" id="UP000321567">
    <property type="component" value="Unassembled WGS sequence"/>
</dbReference>
<comment type="caution">
    <text evidence="1">The sequence shown here is derived from an EMBL/GenBank/DDBJ whole genome shotgun (WGS) entry which is preliminary data.</text>
</comment>
<protein>
    <submittedName>
        <fullName evidence="1">Uncharacterized protein</fullName>
    </submittedName>
</protein>
<proteinExistence type="predicted"/>
<evidence type="ECO:0000313" key="2">
    <source>
        <dbReference type="Proteomes" id="UP000321567"/>
    </source>
</evidence>
<name>A0A512H4Q3_9PROT</name>